<dbReference type="PANTHER" id="PTHR30572">
    <property type="entry name" value="MEMBRANE COMPONENT OF TRANSPORTER-RELATED"/>
    <property type="match status" value="1"/>
</dbReference>
<dbReference type="InterPro" id="IPR050250">
    <property type="entry name" value="Macrolide_Exporter_MacB"/>
</dbReference>
<feature type="transmembrane region" description="Helical" evidence="7">
    <location>
        <begin position="483"/>
        <end position="504"/>
    </location>
</feature>
<dbReference type="Pfam" id="PF02687">
    <property type="entry name" value="FtsX"/>
    <property type="match status" value="2"/>
</dbReference>
<accession>A0A852V8E9</accession>
<dbReference type="Proteomes" id="UP000576393">
    <property type="component" value="Unassembled WGS sequence"/>
</dbReference>
<name>A0A852V8E9_9ACTN</name>
<organism evidence="9 10">
    <name type="scientific">Streptosporangium sandarakinum</name>
    <dbReference type="NCBI Taxonomy" id="1260955"/>
    <lineage>
        <taxon>Bacteria</taxon>
        <taxon>Bacillati</taxon>
        <taxon>Actinomycetota</taxon>
        <taxon>Actinomycetes</taxon>
        <taxon>Streptosporangiales</taxon>
        <taxon>Streptosporangiaceae</taxon>
        <taxon>Streptosporangium</taxon>
    </lineage>
</organism>
<dbReference type="AlphaFoldDB" id="A0A852V8E9"/>
<gene>
    <name evidence="9" type="ORF">HDA43_004556</name>
</gene>
<feature type="transmembrane region" description="Helical" evidence="7">
    <location>
        <begin position="441"/>
        <end position="462"/>
    </location>
</feature>
<evidence type="ECO:0000256" key="6">
    <source>
        <dbReference type="ARBA" id="ARBA00038076"/>
    </source>
</evidence>
<evidence type="ECO:0000259" key="8">
    <source>
        <dbReference type="Pfam" id="PF02687"/>
    </source>
</evidence>
<dbReference type="GO" id="GO:0005886">
    <property type="term" value="C:plasma membrane"/>
    <property type="evidence" value="ECO:0007669"/>
    <property type="project" value="UniProtKB-SubCell"/>
</dbReference>
<proteinExistence type="inferred from homology"/>
<feature type="transmembrane region" description="Helical" evidence="7">
    <location>
        <begin position="730"/>
        <end position="752"/>
    </location>
</feature>
<feature type="transmembrane region" description="Helical" evidence="7">
    <location>
        <begin position="363"/>
        <end position="387"/>
    </location>
</feature>
<comment type="similarity">
    <text evidence="6">Belongs to the ABC-4 integral membrane protein family.</text>
</comment>
<evidence type="ECO:0000256" key="1">
    <source>
        <dbReference type="ARBA" id="ARBA00004651"/>
    </source>
</evidence>
<feature type="transmembrane region" description="Helical" evidence="7">
    <location>
        <begin position="323"/>
        <end position="343"/>
    </location>
</feature>
<keyword evidence="4 7" id="KW-1133">Transmembrane helix</keyword>
<feature type="transmembrane region" description="Helical" evidence="7">
    <location>
        <begin position="408"/>
        <end position="429"/>
    </location>
</feature>
<dbReference type="InterPro" id="IPR003838">
    <property type="entry name" value="ABC3_permease_C"/>
</dbReference>
<keyword evidence="5 7" id="KW-0472">Membrane</keyword>
<feature type="domain" description="ABC3 transporter permease C-terminal" evidence="8">
    <location>
        <begin position="731"/>
        <end position="850"/>
    </location>
</feature>
<protein>
    <submittedName>
        <fullName evidence="9">Putative ABC transport system permease protein</fullName>
    </submittedName>
</protein>
<comment type="caution">
    <text evidence="9">The sequence shown here is derived from an EMBL/GenBank/DDBJ whole genome shotgun (WGS) entry which is preliminary data.</text>
</comment>
<keyword evidence="3 7" id="KW-0812">Transmembrane</keyword>
<comment type="subcellular location">
    <subcellularLocation>
        <location evidence="1">Cell membrane</location>
        <topology evidence="1">Multi-pass membrane protein</topology>
    </subcellularLocation>
</comment>
<feature type="transmembrane region" description="Helical" evidence="7">
    <location>
        <begin position="42"/>
        <end position="64"/>
    </location>
</feature>
<feature type="transmembrane region" description="Helical" evidence="7">
    <location>
        <begin position="773"/>
        <end position="801"/>
    </location>
</feature>
<feature type="transmembrane region" description="Helical" evidence="7">
    <location>
        <begin position="268"/>
        <end position="292"/>
    </location>
</feature>
<feature type="domain" description="ABC3 transporter permease C-terminal" evidence="8">
    <location>
        <begin position="279"/>
        <end position="392"/>
    </location>
</feature>
<keyword evidence="10" id="KW-1185">Reference proteome</keyword>
<evidence type="ECO:0000256" key="3">
    <source>
        <dbReference type="ARBA" id="ARBA00022692"/>
    </source>
</evidence>
<evidence type="ECO:0000256" key="2">
    <source>
        <dbReference type="ARBA" id="ARBA00022475"/>
    </source>
</evidence>
<dbReference type="PANTHER" id="PTHR30572:SF4">
    <property type="entry name" value="ABC TRANSPORTER PERMEASE YTRF"/>
    <property type="match status" value="1"/>
</dbReference>
<evidence type="ECO:0000313" key="9">
    <source>
        <dbReference type="EMBL" id="NYF42355.1"/>
    </source>
</evidence>
<evidence type="ECO:0000256" key="7">
    <source>
        <dbReference type="SAM" id="Phobius"/>
    </source>
</evidence>
<evidence type="ECO:0000256" key="5">
    <source>
        <dbReference type="ARBA" id="ARBA00023136"/>
    </source>
</evidence>
<reference evidence="9 10" key="1">
    <citation type="submission" date="2020-07" db="EMBL/GenBank/DDBJ databases">
        <title>Sequencing the genomes of 1000 actinobacteria strains.</title>
        <authorList>
            <person name="Klenk H.-P."/>
        </authorList>
    </citation>
    <scope>NUCLEOTIDE SEQUENCE [LARGE SCALE GENOMIC DNA]</scope>
    <source>
        <strain evidence="9 10">DSM 45763</strain>
    </source>
</reference>
<sequence>MSAPAPVMTRTGTTGAARSRPAAFLAALRISRRDALRARGRSALIVTMVGLPVLVIVFALIFAATADITRREGLTARIGTADLRIVTLGRPDTDGRASTPTSPAEVMRLLGPGARIIPANEGSADFRGERGYDNASARELDLRDPLTKGMYHLLRGRLPAAPGEIVVTPGAEERGMRFGTTPAVTFKLTPMRVVGVVEHPHQTKSAEIIGLPGTLLFDRADGRGTGWLADTPKPVTMADVRRLSRASLDVQAPVEARDAYGYHDTKDVVAIGLAVIMGVLEVVLLAGPAFAVGARRRRRELALVAAQGGSPGQVRMVLLADGVVLGGGAALFGLVLGVGLGALSAVLEAGRLIGGVGPLDVPWVPVLAVAALGAASGVAAAVLPAVRAARQDVAAVLAGRRSTARDRAGRPIIGAVLVVAGAVAAVRAIGSDRVWVLAAEILALLGLVALTPSMVRLAAAAARALPLPLRLAARDAARNRGRTASAVAAVLTAAAAFTMAAVAFDSALAERRDAFHPTVPAGTVEINGSRLDDARWARARTIVERALPGAPLIEAVALRDTRGAAVELSVGHLDAADGMYLGNPFGVSLPVGDGRLLEFVQGRRDPVAAAAFAAGRAVVFDPRLVRDGRLRLSAVHFASHDSSEAPRDLTVPAVVARAADPRRAVAVLPVSALPALGLKPEARVLYAAPSSVRLTEEQEVRLGRELAIMAGPVGVTFVRDLDSYGFVKPLLFLAAAVLALGGTLAATGLAAADLRPDLATMAAVGARPGTRRLVVAGQAGFIAGLGALAGALAGIPAGIVVAGSSMPYGYRAWAPDPSSFLDRLPPVELPWLFLAALVVGLPLLAALVAGVFTRTRVTLTRRIT</sequence>
<feature type="transmembrane region" description="Helical" evidence="7">
    <location>
        <begin position="831"/>
        <end position="852"/>
    </location>
</feature>
<evidence type="ECO:0000313" key="10">
    <source>
        <dbReference type="Proteomes" id="UP000576393"/>
    </source>
</evidence>
<dbReference type="GO" id="GO:0022857">
    <property type="term" value="F:transmembrane transporter activity"/>
    <property type="evidence" value="ECO:0007669"/>
    <property type="project" value="TreeGrafter"/>
</dbReference>
<dbReference type="EMBL" id="JACCCO010000002">
    <property type="protein sequence ID" value="NYF42355.1"/>
    <property type="molecule type" value="Genomic_DNA"/>
</dbReference>
<evidence type="ECO:0000256" key="4">
    <source>
        <dbReference type="ARBA" id="ARBA00022989"/>
    </source>
</evidence>
<keyword evidence="2" id="KW-1003">Cell membrane</keyword>
<dbReference type="RefSeq" id="WP_246424486.1">
    <property type="nucleotide sequence ID" value="NZ_JACCCO010000002.1"/>
</dbReference>